<name>A0ACD0NUN7_9BASI</name>
<evidence type="ECO:0000313" key="2">
    <source>
        <dbReference type="Proteomes" id="UP000245626"/>
    </source>
</evidence>
<dbReference type="EMBL" id="KZ820032">
    <property type="protein sequence ID" value="PWN49568.1"/>
    <property type="molecule type" value="Genomic_DNA"/>
</dbReference>
<sequence>MSSSLSRFVTLGAILALCNTVANVRCGYYPTRNGAMGSYAYSFDADLSGACGQVGDGNGQFIAIGSIFRDGYRDKYNDNQWVGDMGFGILLSQNLMNILGGFGPGHVDQVNWYFKGSDESCASQHDRIPIRYQPDPDSGRQAPSTSQLSVGEQKLLEKKQ</sequence>
<proteinExistence type="predicted"/>
<evidence type="ECO:0000313" key="1">
    <source>
        <dbReference type="EMBL" id="PWN49568.1"/>
    </source>
</evidence>
<protein>
    <submittedName>
        <fullName evidence="1">Uncharacterized protein</fullName>
    </submittedName>
</protein>
<keyword evidence="2" id="KW-1185">Reference proteome</keyword>
<accession>A0ACD0NUN7</accession>
<gene>
    <name evidence="1" type="ORF">IE53DRAFT_380445</name>
</gene>
<reference evidence="1 2" key="1">
    <citation type="journal article" date="2018" name="Mol. Biol. Evol.">
        <title>Broad Genomic Sampling Reveals a Smut Pathogenic Ancestry of the Fungal Clade Ustilaginomycotina.</title>
        <authorList>
            <person name="Kijpornyongpan T."/>
            <person name="Mondo S.J."/>
            <person name="Barry K."/>
            <person name="Sandor L."/>
            <person name="Lee J."/>
            <person name="Lipzen A."/>
            <person name="Pangilinan J."/>
            <person name="LaButti K."/>
            <person name="Hainaut M."/>
            <person name="Henrissat B."/>
            <person name="Grigoriev I.V."/>
            <person name="Spatafora J.W."/>
            <person name="Aime M.C."/>
        </authorList>
    </citation>
    <scope>NUCLEOTIDE SEQUENCE [LARGE SCALE GENOMIC DNA]</scope>
    <source>
        <strain evidence="1 2">SA 807</strain>
    </source>
</reference>
<organism evidence="1 2">
    <name type="scientific">Violaceomyces palustris</name>
    <dbReference type="NCBI Taxonomy" id="1673888"/>
    <lineage>
        <taxon>Eukaryota</taxon>
        <taxon>Fungi</taxon>
        <taxon>Dikarya</taxon>
        <taxon>Basidiomycota</taxon>
        <taxon>Ustilaginomycotina</taxon>
        <taxon>Ustilaginomycetes</taxon>
        <taxon>Violaceomycetales</taxon>
        <taxon>Violaceomycetaceae</taxon>
        <taxon>Violaceomyces</taxon>
    </lineage>
</organism>
<dbReference type="Proteomes" id="UP000245626">
    <property type="component" value="Unassembled WGS sequence"/>
</dbReference>